<keyword evidence="11 12" id="KW-0472">Membrane</keyword>
<keyword evidence="8" id="KW-0560">Oxidoreductase</keyword>
<feature type="domain" description="Fatty acid desaturase" evidence="13">
    <location>
        <begin position="90"/>
        <end position="310"/>
    </location>
</feature>
<keyword evidence="3" id="KW-1003">Cell membrane</keyword>
<dbReference type="Proteomes" id="UP001500635">
    <property type="component" value="Unassembled WGS sequence"/>
</dbReference>
<dbReference type="PANTHER" id="PTHR38674">
    <property type="entry name" value="ALKANE 1-MONOOXYGENASE 1"/>
    <property type="match status" value="1"/>
</dbReference>
<evidence type="ECO:0000313" key="15">
    <source>
        <dbReference type="Proteomes" id="UP001500635"/>
    </source>
</evidence>
<name>A0ABP8JV23_9ACTN</name>
<gene>
    <name evidence="14" type="ORF">GCM10023147_31170</name>
</gene>
<keyword evidence="5 12" id="KW-0812">Transmembrane</keyword>
<feature type="transmembrane region" description="Helical" evidence="12">
    <location>
        <begin position="53"/>
        <end position="76"/>
    </location>
</feature>
<evidence type="ECO:0000256" key="6">
    <source>
        <dbReference type="ARBA" id="ARBA00022723"/>
    </source>
</evidence>
<comment type="subcellular location">
    <subcellularLocation>
        <location evidence="1">Cell inner membrane</location>
        <topology evidence="1">Multi-pass membrane protein</topology>
    </subcellularLocation>
</comment>
<organism evidence="14 15">
    <name type="scientific">Tsukamurella soli</name>
    <dbReference type="NCBI Taxonomy" id="644556"/>
    <lineage>
        <taxon>Bacteria</taxon>
        <taxon>Bacillati</taxon>
        <taxon>Actinomycetota</taxon>
        <taxon>Actinomycetes</taxon>
        <taxon>Mycobacteriales</taxon>
        <taxon>Tsukamurellaceae</taxon>
        <taxon>Tsukamurella</taxon>
    </lineage>
</organism>
<evidence type="ECO:0000256" key="9">
    <source>
        <dbReference type="ARBA" id="ARBA00023004"/>
    </source>
</evidence>
<comment type="similarity">
    <text evidence="2">Belongs to the fatty acid desaturase type 1 family. AlkB subfamily.</text>
</comment>
<keyword evidence="6" id="KW-0479">Metal-binding</keyword>
<reference evidence="15" key="1">
    <citation type="journal article" date="2019" name="Int. J. Syst. Evol. Microbiol.">
        <title>The Global Catalogue of Microorganisms (GCM) 10K type strain sequencing project: providing services to taxonomists for standard genome sequencing and annotation.</title>
        <authorList>
            <consortium name="The Broad Institute Genomics Platform"/>
            <consortium name="The Broad Institute Genome Sequencing Center for Infectious Disease"/>
            <person name="Wu L."/>
            <person name="Ma J."/>
        </authorList>
    </citation>
    <scope>NUCLEOTIDE SEQUENCE [LARGE SCALE GENOMIC DNA]</scope>
    <source>
        <strain evidence="15">JCM 17688</strain>
    </source>
</reference>
<keyword evidence="7 12" id="KW-1133">Transmembrane helix</keyword>
<evidence type="ECO:0000256" key="10">
    <source>
        <dbReference type="ARBA" id="ARBA00023033"/>
    </source>
</evidence>
<evidence type="ECO:0000256" key="12">
    <source>
        <dbReference type="SAM" id="Phobius"/>
    </source>
</evidence>
<evidence type="ECO:0000256" key="5">
    <source>
        <dbReference type="ARBA" id="ARBA00022692"/>
    </source>
</evidence>
<dbReference type="PANTHER" id="PTHR38674:SF1">
    <property type="entry name" value="ALKANE 1-MONOOXYGENASE 1"/>
    <property type="match status" value="1"/>
</dbReference>
<dbReference type="EMBL" id="BAABFR010000050">
    <property type="protein sequence ID" value="GAA4396605.1"/>
    <property type="molecule type" value="Genomic_DNA"/>
</dbReference>
<evidence type="ECO:0000256" key="2">
    <source>
        <dbReference type="ARBA" id="ARBA00010823"/>
    </source>
</evidence>
<evidence type="ECO:0000313" key="14">
    <source>
        <dbReference type="EMBL" id="GAA4396605.1"/>
    </source>
</evidence>
<evidence type="ECO:0000256" key="11">
    <source>
        <dbReference type="ARBA" id="ARBA00023136"/>
    </source>
</evidence>
<evidence type="ECO:0000256" key="7">
    <source>
        <dbReference type="ARBA" id="ARBA00022989"/>
    </source>
</evidence>
<keyword evidence="4" id="KW-0997">Cell inner membrane</keyword>
<keyword evidence="15" id="KW-1185">Reference proteome</keyword>
<dbReference type="InterPro" id="IPR005804">
    <property type="entry name" value="FA_desaturase_dom"/>
</dbReference>
<sequence length="352" mass="39909">MPSQLVYWTDAPLFWWSGPIVVFVIVPLIDWWLGDDGSNPSAADFEVLNCVRFYRWCTWLFLPIQFAALLVACVLWRDGSQLDLADKAGLALSVGVVAGMGINVAHELGHRHEGIERWLAKITLSQSLYGHFYVEHNRGHHVRVATPDDPASARMGESLYAFVLRSVTGGFRSALRLERARLARRGLRWWSIRNDLLQSWAMSAVVFAAAAVVFGAGVLPFLLLQAAIGVFLLESVNYVEHYGLLRERRPDGRYRRVTPRDSWNSDRIATNILLFHVQRHSDHHANPGRRYQTLRTFDESPQLPFGYATMILAAMVPWLWRKVIDPQVASHYDGDLSRANLAPRLRASTVEP</sequence>
<keyword evidence="10" id="KW-0503">Monooxygenase</keyword>
<evidence type="ECO:0000256" key="3">
    <source>
        <dbReference type="ARBA" id="ARBA00022475"/>
    </source>
</evidence>
<dbReference type="InterPro" id="IPR033885">
    <property type="entry name" value="AlkB/XylM"/>
</dbReference>
<evidence type="ECO:0000256" key="8">
    <source>
        <dbReference type="ARBA" id="ARBA00023002"/>
    </source>
</evidence>
<dbReference type="CDD" id="cd03512">
    <property type="entry name" value="Alkane-hydroxylase"/>
    <property type="match status" value="1"/>
</dbReference>
<accession>A0ABP8JV23</accession>
<protein>
    <submittedName>
        <fullName evidence="14">Alkane 1-monooxygenase</fullName>
    </submittedName>
</protein>
<evidence type="ECO:0000256" key="4">
    <source>
        <dbReference type="ARBA" id="ARBA00022519"/>
    </source>
</evidence>
<comment type="caution">
    <text evidence="14">The sequence shown here is derived from an EMBL/GenBank/DDBJ whole genome shotgun (WGS) entry which is preliminary data.</text>
</comment>
<dbReference type="Pfam" id="PF00487">
    <property type="entry name" value="FA_desaturase"/>
    <property type="match status" value="1"/>
</dbReference>
<evidence type="ECO:0000256" key="1">
    <source>
        <dbReference type="ARBA" id="ARBA00004429"/>
    </source>
</evidence>
<proteinExistence type="inferred from homology"/>
<keyword evidence="9" id="KW-0408">Iron</keyword>
<feature type="transmembrane region" description="Helical" evidence="12">
    <location>
        <begin position="12"/>
        <end position="33"/>
    </location>
</feature>
<feature type="transmembrane region" description="Helical" evidence="12">
    <location>
        <begin position="196"/>
        <end position="216"/>
    </location>
</feature>
<evidence type="ECO:0000259" key="13">
    <source>
        <dbReference type="Pfam" id="PF00487"/>
    </source>
</evidence>